<dbReference type="GO" id="GO:0016887">
    <property type="term" value="F:ATP hydrolysis activity"/>
    <property type="evidence" value="ECO:0007669"/>
    <property type="project" value="InterPro"/>
</dbReference>
<protein>
    <submittedName>
        <fullName evidence="5">ABC transporter ATP-binding protein</fullName>
    </submittedName>
</protein>
<dbReference type="SUPFAM" id="SSF50331">
    <property type="entry name" value="MOP-like"/>
    <property type="match status" value="1"/>
</dbReference>
<dbReference type="InterPro" id="IPR003593">
    <property type="entry name" value="AAA+_ATPase"/>
</dbReference>
<dbReference type="EMBL" id="JAESVB010000004">
    <property type="protein sequence ID" value="MCB8875988.1"/>
    <property type="molecule type" value="Genomic_DNA"/>
</dbReference>
<dbReference type="PANTHER" id="PTHR42781">
    <property type="entry name" value="SPERMIDINE/PUTRESCINE IMPORT ATP-BINDING PROTEIN POTA"/>
    <property type="match status" value="1"/>
</dbReference>
<dbReference type="RefSeq" id="WP_227321628.1">
    <property type="nucleotide sequence ID" value="NZ_JAESVB010000004.1"/>
</dbReference>
<keyword evidence="1" id="KW-0813">Transport</keyword>
<dbReference type="PANTHER" id="PTHR42781:SF4">
    <property type="entry name" value="SPERMIDINE_PUTRESCINE IMPORT ATP-BINDING PROTEIN POTA"/>
    <property type="match status" value="1"/>
</dbReference>
<dbReference type="Gene3D" id="2.40.50.100">
    <property type="match status" value="1"/>
</dbReference>
<proteinExistence type="predicted"/>
<dbReference type="InterPro" id="IPR027417">
    <property type="entry name" value="P-loop_NTPase"/>
</dbReference>
<comment type="caution">
    <text evidence="5">The sequence shown here is derived from an EMBL/GenBank/DDBJ whole genome shotgun (WGS) entry which is preliminary data.</text>
</comment>
<evidence type="ECO:0000256" key="1">
    <source>
        <dbReference type="ARBA" id="ARBA00022448"/>
    </source>
</evidence>
<dbReference type="InterPro" id="IPR003439">
    <property type="entry name" value="ABC_transporter-like_ATP-bd"/>
</dbReference>
<dbReference type="GO" id="GO:0005524">
    <property type="term" value="F:ATP binding"/>
    <property type="evidence" value="ECO:0007669"/>
    <property type="project" value="UniProtKB-KW"/>
</dbReference>
<dbReference type="SMART" id="SM00382">
    <property type="entry name" value="AAA"/>
    <property type="match status" value="1"/>
</dbReference>
<dbReference type="InterPro" id="IPR008995">
    <property type="entry name" value="Mo/tungstate-bd_C_term_dom"/>
</dbReference>
<reference evidence="5" key="2">
    <citation type="submission" date="2021-01" db="EMBL/GenBank/DDBJ databases">
        <authorList>
            <person name="Mieszkin S."/>
            <person name="Pouder E."/>
            <person name="Alain K."/>
        </authorList>
    </citation>
    <scope>NUCLEOTIDE SEQUENCE</scope>
    <source>
        <strain evidence="5">HW T2.11</strain>
    </source>
</reference>
<keyword evidence="6" id="KW-1185">Reference proteome</keyword>
<evidence type="ECO:0000256" key="3">
    <source>
        <dbReference type="ARBA" id="ARBA00022840"/>
    </source>
</evidence>
<dbReference type="InterPro" id="IPR013611">
    <property type="entry name" value="Transp-assoc_OB_typ2"/>
</dbReference>
<dbReference type="Proteomes" id="UP000708298">
    <property type="component" value="Unassembled WGS sequence"/>
</dbReference>
<dbReference type="FunFam" id="3.40.50.300:FF:000425">
    <property type="entry name" value="Probable ABC transporter, ATP-binding subunit"/>
    <property type="match status" value="1"/>
</dbReference>
<sequence length="357" mass="37837">MTGREDGLTITAVGKDFGPVQVLKDVSLSVPRGEFHTLLGPSGSGKTTLLKIVAGFTPAARGSVTLAGRVITDMPPEHRNIGVVFQHYALFPHMTVAENIGFGLKMRGVAKAERASRVEEVLRLVRMADFGQRKPAALSGGQQQRVALARALVIKPQLLLLDEPLSALDRKVRQEVREELKRIQAETGVTTVMVTHDQEEALFLADRVLVLEGGALRQQGAPTDIYSHPADEFVAGFLGAINLLAVTAQGQSLRLGNQTFAPPAELAEALAKANPGAALQLAVRPEQILVQPGAALPGQLGGRLIATEFGGPVVTLRVEVEGQAVSVLSLSPDVLAAGPWEIGMPVCLVIRGGRLLP</sequence>
<organism evidence="5 6">
    <name type="scientific">Acidisoma silvae</name>
    <dbReference type="NCBI Taxonomy" id="2802396"/>
    <lineage>
        <taxon>Bacteria</taxon>
        <taxon>Pseudomonadati</taxon>
        <taxon>Pseudomonadota</taxon>
        <taxon>Alphaproteobacteria</taxon>
        <taxon>Acetobacterales</taxon>
        <taxon>Acidocellaceae</taxon>
        <taxon>Acidisoma</taxon>
    </lineage>
</organism>
<name>A0A964DZT5_9PROT</name>
<reference evidence="5" key="1">
    <citation type="journal article" date="2021" name="Microorganisms">
        <title>Acidisoma silvae sp. nov. and Acidisomacellulosilytica sp. nov., Two Acidophilic Bacteria Isolated from Decaying Wood, Hydrolyzing Cellulose and Producing Poly-3-hydroxybutyrate.</title>
        <authorList>
            <person name="Mieszkin S."/>
            <person name="Pouder E."/>
            <person name="Uroz S."/>
            <person name="Simon-Colin C."/>
            <person name="Alain K."/>
        </authorList>
    </citation>
    <scope>NUCLEOTIDE SEQUENCE</scope>
    <source>
        <strain evidence="5">HW T2.11</strain>
    </source>
</reference>
<keyword evidence="2" id="KW-0547">Nucleotide-binding</keyword>
<gene>
    <name evidence="5" type="ORF">ASILVAE211_12415</name>
</gene>
<accession>A0A964DZT5</accession>
<dbReference type="GO" id="GO:0022857">
    <property type="term" value="F:transmembrane transporter activity"/>
    <property type="evidence" value="ECO:0007669"/>
    <property type="project" value="InterPro"/>
</dbReference>
<dbReference type="InterPro" id="IPR050093">
    <property type="entry name" value="ABC_SmlMolc_Importer"/>
</dbReference>
<dbReference type="Pfam" id="PF00005">
    <property type="entry name" value="ABC_tran"/>
    <property type="match status" value="1"/>
</dbReference>
<keyword evidence="3 5" id="KW-0067">ATP-binding</keyword>
<dbReference type="PROSITE" id="PS00211">
    <property type="entry name" value="ABC_TRANSPORTER_1"/>
    <property type="match status" value="1"/>
</dbReference>
<feature type="domain" description="ABC transporter" evidence="4">
    <location>
        <begin position="8"/>
        <end position="238"/>
    </location>
</feature>
<dbReference type="InterPro" id="IPR017871">
    <property type="entry name" value="ABC_transporter-like_CS"/>
</dbReference>
<dbReference type="AlphaFoldDB" id="A0A964DZT5"/>
<evidence type="ECO:0000259" key="4">
    <source>
        <dbReference type="PROSITE" id="PS50893"/>
    </source>
</evidence>
<dbReference type="GO" id="GO:0043190">
    <property type="term" value="C:ATP-binding cassette (ABC) transporter complex"/>
    <property type="evidence" value="ECO:0007669"/>
    <property type="project" value="InterPro"/>
</dbReference>
<evidence type="ECO:0000313" key="5">
    <source>
        <dbReference type="EMBL" id="MCB8875988.1"/>
    </source>
</evidence>
<dbReference type="Gene3D" id="3.40.50.300">
    <property type="entry name" value="P-loop containing nucleotide triphosphate hydrolases"/>
    <property type="match status" value="1"/>
</dbReference>
<dbReference type="Pfam" id="PF08402">
    <property type="entry name" value="TOBE_2"/>
    <property type="match status" value="1"/>
</dbReference>
<dbReference type="SUPFAM" id="SSF52540">
    <property type="entry name" value="P-loop containing nucleoside triphosphate hydrolases"/>
    <property type="match status" value="1"/>
</dbReference>
<evidence type="ECO:0000256" key="2">
    <source>
        <dbReference type="ARBA" id="ARBA00022741"/>
    </source>
</evidence>
<dbReference type="GO" id="GO:0015697">
    <property type="term" value="P:quaternary ammonium group transport"/>
    <property type="evidence" value="ECO:0007669"/>
    <property type="project" value="UniProtKB-ARBA"/>
</dbReference>
<dbReference type="PROSITE" id="PS50893">
    <property type="entry name" value="ABC_TRANSPORTER_2"/>
    <property type="match status" value="1"/>
</dbReference>
<evidence type="ECO:0000313" key="6">
    <source>
        <dbReference type="Proteomes" id="UP000708298"/>
    </source>
</evidence>